<evidence type="ECO:0000313" key="2">
    <source>
        <dbReference type="EMBL" id="SNS05350.1"/>
    </source>
</evidence>
<dbReference type="Proteomes" id="UP000198281">
    <property type="component" value="Unassembled WGS sequence"/>
</dbReference>
<dbReference type="InterPro" id="IPR011251">
    <property type="entry name" value="Luciferase-like_dom"/>
</dbReference>
<dbReference type="GO" id="GO:0016705">
    <property type="term" value="F:oxidoreductase activity, acting on paired donors, with incorporation or reduction of molecular oxygen"/>
    <property type="evidence" value="ECO:0007669"/>
    <property type="project" value="InterPro"/>
</dbReference>
<dbReference type="GO" id="GO:0005829">
    <property type="term" value="C:cytosol"/>
    <property type="evidence" value="ECO:0007669"/>
    <property type="project" value="TreeGrafter"/>
</dbReference>
<protein>
    <submittedName>
        <fullName evidence="2">Flavin-dependent oxidoreductase, luciferase family (Includes alkanesulfonate monooxygenase SsuD and methylene tetrahydromethanopterin reductase)</fullName>
    </submittedName>
</protein>
<evidence type="ECO:0000313" key="3">
    <source>
        <dbReference type="Proteomes" id="UP000198281"/>
    </source>
</evidence>
<dbReference type="PANTHER" id="PTHR30137:SF6">
    <property type="entry name" value="LUCIFERASE-LIKE MONOOXYGENASE"/>
    <property type="match status" value="1"/>
</dbReference>
<feature type="domain" description="Luciferase-like" evidence="1">
    <location>
        <begin position="15"/>
        <end position="264"/>
    </location>
</feature>
<reference evidence="3" key="1">
    <citation type="submission" date="2017-06" db="EMBL/GenBank/DDBJ databases">
        <authorList>
            <person name="Varghese N."/>
            <person name="Submissions S."/>
        </authorList>
    </citation>
    <scope>NUCLEOTIDE SEQUENCE [LARGE SCALE GENOMIC DNA]</scope>
    <source>
        <strain evidence="3">LNB2</strain>
    </source>
</reference>
<dbReference type="PANTHER" id="PTHR30137">
    <property type="entry name" value="LUCIFERASE-LIKE MONOOXYGENASE"/>
    <property type="match status" value="1"/>
</dbReference>
<dbReference type="InterPro" id="IPR050766">
    <property type="entry name" value="Bact_Lucif_Oxidored"/>
</dbReference>
<dbReference type="AlphaFoldDB" id="A0A239BBR9"/>
<keyword evidence="2" id="KW-0503">Monooxygenase</keyword>
<dbReference type="OrthoDB" id="8477406at2"/>
<organism evidence="2 3">
    <name type="scientific">Edaphosphingomonas laterariae</name>
    <dbReference type="NCBI Taxonomy" id="861865"/>
    <lineage>
        <taxon>Bacteria</taxon>
        <taxon>Pseudomonadati</taxon>
        <taxon>Pseudomonadota</taxon>
        <taxon>Alphaproteobacteria</taxon>
        <taxon>Sphingomonadales</taxon>
        <taxon>Rhizorhabdaceae</taxon>
        <taxon>Edaphosphingomonas</taxon>
    </lineage>
</organism>
<keyword evidence="3" id="KW-1185">Reference proteome</keyword>
<evidence type="ECO:0000259" key="1">
    <source>
        <dbReference type="Pfam" id="PF00296"/>
    </source>
</evidence>
<dbReference type="GO" id="GO:0004497">
    <property type="term" value="F:monooxygenase activity"/>
    <property type="evidence" value="ECO:0007669"/>
    <property type="project" value="UniProtKB-KW"/>
</dbReference>
<dbReference type="EMBL" id="FZOS01000001">
    <property type="protein sequence ID" value="SNS05350.1"/>
    <property type="molecule type" value="Genomic_DNA"/>
</dbReference>
<proteinExistence type="predicted"/>
<dbReference type="SUPFAM" id="SSF51679">
    <property type="entry name" value="Bacterial luciferase-like"/>
    <property type="match status" value="1"/>
</dbReference>
<dbReference type="Gene3D" id="3.20.20.30">
    <property type="entry name" value="Luciferase-like domain"/>
    <property type="match status" value="1"/>
</dbReference>
<dbReference type="Pfam" id="PF00296">
    <property type="entry name" value="Bac_luciferase"/>
    <property type="match status" value="1"/>
</dbReference>
<accession>A0A239BBR9</accession>
<keyword evidence="2" id="KW-0560">Oxidoreductase</keyword>
<gene>
    <name evidence="2" type="ORF">SAMN06295912_10153</name>
</gene>
<name>A0A239BBR9_9SPHN</name>
<dbReference type="InterPro" id="IPR036661">
    <property type="entry name" value="Luciferase-like_sf"/>
</dbReference>
<sequence length="327" mass="36397">MARIEAVLRLNMSGQAETRSAESDRYRAAIAMSEFADKAGFAVVNVEEHHDAALGWLSSPLLLAGMIAARTSDIIIRGSAVLGPLYDPIRLAEDLAMLDLVSRGRFLMVLGQGYRPSEYHAMDRDFDTRGADTDFLIETLLKAWKGEAFDYRGRTIHVSPPPYTQPHPPLYYGGMSAAAARRAARWGLPFLPGQPMPEIEAIYVAECERLGVAAQVETFTDMTQIFVDPDPEAAWRELGPFFLREVDQYAEWMKAGVQRVYDAGSGSIEALRAAGTYEILTPAQCLERARSLDRPWRPILHPLAGGIAPERAWRCLQLFRDEVLAKL</sequence>